<evidence type="ECO:0000256" key="5">
    <source>
        <dbReference type="ARBA" id="ARBA00023136"/>
    </source>
</evidence>
<keyword evidence="8" id="KW-1185">Reference proteome</keyword>
<evidence type="ECO:0000256" key="2">
    <source>
        <dbReference type="ARBA" id="ARBA00007524"/>
    </source>
</evidence>
<dbReference type="Proteomes" id="UP000679992">
    <property type="component" value="Unassembled WGS sequence"/>
</dbReference>
<dbReference type="InterPro" id="IPR038330">
    <property type="entry name" value="TspO/MBR-related_sf"/>
</dbReference>
<feature type="transmembrane region" description="Helical" evidence="6">
    <location>
        <begin position="171"/>
        <end position="194"/>
    </location>
</feature>
<evidence type="ECO:0000313" key="8">
    <source>
        <dbReference type="Proteomes" id="UP000679992"/>
    </source>
</evidence>
<feature type="transmembrane region" description="Helical" evidence="6">
    <location>
        <begin position="146"/>
        <end position="165"/>
    </location>
</feature>
<feature type="transmembrane region" description="Helical" evidence="6">
    <location>
        <begin position="83"/>
        <end position="101"/>
    </location>
</feature>
<feature type="transmembrane region" description="Helical" evidence="6">
    <location>
        <begin position="201"/>
        <end position="219"/>
    </location>
</feature>
<keyword evidence="5 6" id="KW-0472">Membrane</keyword>
<keyword evidence="4 6" id="KW-1133">Transmembrane helix</keyword>
<evidence type="ECO:0000256" key="3">
    <source>
        <dbReference type="ARBA" id="ARBA00022692"/>
    </source>
</evidence>
<comment type="similarity">
    <text evidence="2">Belongs to the TspO/BZRP family.</text>
</comment>
<reference evidence="7 8" key="1">
    <citation type="submission" date="2021-03" db="EMBL/GenBank/DDBJ databases">
        <title>Antimicrobial resistance genes in bacteria isolated from Japanese honey, and their potential for conferring macrolide and lincosamide resistance in the American foulbrood pathogen Paenibacillus larvae.</title>
        <authorList>
            <person name="Okamoto M."/>
            <person name="Kumagai M."/>
            <person name="Kanamori H."/>
            <person name="Takamatsu D."/>
        </authorList>
    </citation>
    <scope>NUCLEOTIDE SEQUENCE [LARGE SCALE GENOMIC DNA]</scope>
    <source>
        <strain evidence="7 8">J42TS3</strain>
    </source>
</reference>
<evidence type="ECO:0000256" key="1">
    <source>
        <dbReference type="ARBA" id="ARBA00004141"/>
    </source>
</evidence>
<gene>
    <name evidence="7" type="ORF">J42TS3_32730</name>
</gene>
<evidence type="ECO:0000256" key="6">
    <source>
        <dbReference type="SAM" id="Phobius"/>
    </source>
</evidence>
<sequence>MFKTKTLLWWNCLFFLAVIAMNILAEAIPLGGAGTGELSKRYFTLLTPAGYAFMIWSLIYVLVGCSLVYLFRRKGSRDPWITSYSLWFIPSCLLNMGWLLLWHYEYLVLSFIAMVLLLISLAGLYRLTRTIERPTLGETWFLRLPFSLYTGWIVTATLVNLQVIIQHAGLFPGLAPSTSAIALLIIGAIAIILIGSMTRDGVLPLPVAWGFAAIAAKHYEERILFFTAGLAAAILLAFAIGLLFIRARDRD</sequence>
<dbReference type="RefSeq" id="WP_211023827.1">
    <property type="nucleotide sequence ID" value="NZ_BOSL01000010.1"/>
</dbReference>
<name>A0ABQ4ME23_9BACL</name>
<accession>A0ABQ4ME23</accession>
<dbReference type="Pfam" id="PF03073">
    <property type="entry name" value="TspO_MBR"/>
    <property type="match status" value="1"/>
</dbReference>
<keyword evidence="3 6" id="KW-0812">Transmembrane</keyword>
<dbReference type="InterPro" id="IPR004307">
    <property type="entry name" value="TspO_MBR"/>
</dbReference>
<organism evidence="7 8">
    <name type="scientific">Paenibacillus vini</name>
    <dbReference type="NCBI Taxonomy" id="1476024"/>
    <lineage>
        <taxon>Bacteria</taxon>
        <taxon>Bacillati</taxon>
        <taxon>Bacillota</taxon>
        <taxon>Bacilli</taxon>
        <taxon>Bacillales</taxon>
        <taxon>Paenibacillaceae</taxon>
        <taxon>Paenibacillus</taxon>
    </lineage>
</organism>
<dbReference type="PANTHER" id="PTHR33802:SF1">
    <property type="entry name" value="XK-RELATED PROTEIN"/>
    <property type="match status" value="1"/>
</dbReference>
<evidence type="ECO:0000313" key="7">
    <source>
        <dbReference type="EMBL" id="GIP54238.1"/>
    </source>
</evidence>
<comment type="subcellular location">
    <subcellularLocation>
        <location evidence="1">Membrane</location>
        <topology evidence="1">Multi-pass membrane protein</topology>
    </subcellularLocation>
</comment>
<comment type="caution">
    <text evidence="7">The sequence shown here is derived from an EMBL/GenBank/DDBJ whole genome shotgun (WGS) entry which is preliminary data.</text>
</comment>
<feature type="transmembrane region" description="Helical" evidence="6">
    <location>
        <begin position="51"/>
        <end position="71"/>
    </location>
</feature>
<evidence type="ECO:0000256" key="4">
    <source>
        <dbReference type="ARBA" id="ARBA00022989"/>
    </source>
</evidence>
<protein>
    <submittedName>
        <fullName evidence="7">Tryptophan-rich sensory protein</fullName>
    </submittedName>
</protein>
<dbReference type="EMBL" id="BOSL01000010">
    <property type="protein sequence ID" value="GIP54238.1"/>
    <property type="molecule type" value="Genomic_DNA"/>
</dbReference>
<feature type="transmembrane region" description="Helical" evidence="6">
    <location>
        <begin position="107"/>
        <end position="125"/>
    </location>
</feature>
<proteinExistence type="inferred from homology"/>
<feature type="transmembrane region" description="Helical" evidence="6">
    <location>
        <begin position="225"/>
        <end position="245"/>
    </location>
</feature>
<dbReference type="Gene3D" id="1.20.1260.100">
    <property type="entry name" value="TspO/MBR protein"/>
    <property type="match status" value="1"/>
</dbReference>
<dbReference type="PANTHER" id="PTHR33802">
    <property type="entry name" value="SI:CH211-161H7.5-RELATED"/>
    <property type="match status" value="1"/>
</dbReference>